<dbReference type="Pfam" id="PF10150">
    <property type="entry name" value="RNase_E_G"/>
    <property type="match status" value="1"/>
</dbReference>
<dbReference type="InterPro" id="IPR004659">
    <property type="entry name" value="RNase_E/G"/>
</dbReference>
<dbReference type="RefSeq" id="WP_379955202.1">
    <property type="nucleotide sequence ID" value="NZ_JAUYVI010000003.1"/>
</dbReference>
<evidence type="ECO:0000256" key="5">
    <source>
        <dbReference type="ARBA" id="ARBA00022801"/>
    </source>
</evidence>
<evidence type="ECO:0000256" key="7">
    <source>
        <dbReference type="ARBA" id="ARBA00022884"/>
    </source>
</evidence>
<keyword evidence="7" id="KW-0694">RNA-binding</keyword>
<sequence length="315" mass="34326">MADQVFISLGPDRAELFRWSTDRLVQATTEREGEGGPAGGIHLGRVVKLDRTLNAAFVEIGLARPGLLPLKKHDSLSEGDAIAVQVRRDSREDKGVRLARFNAKPNLLADKHPPALLIPPPMLWQTALRALVPERVDAIHCDRRGDGEKIIATAPELAKKVQHTPRRNWEMNDAAANEEIAAALQEEVPLSSGGSLLFEPVRTLCAIDVNSGDAGARRGEGGGINETALAVNLAAAREIPIQLALRNIGGVIVIDFIDIEHRGKRDQVVEALREAVIVDPAIDWVGNMSRLGLVELKRRRSGPTLAEMWLKRTQG</sequence>
<evidence type="ECO:0000313" key="9">
    <source>
        <dbReference type="EMBL" id="MDQ7247767.1"/>
    </source>
</evidence>
<protein>
    <submittedName>
        <fullName evidence="9">Ribonuclease E/G</fullName>
    </submittedName>
</protein>
<dbReference type="Gene3D" id="2.40.50.140">
    <property type="entry name" value="Nucleic acid-binding proteins"/>
    <property type="match status" value="1"/>
</dbReference>
<accession>A0ABU0YKP3</accession>
<name>A0ABU0YKP3_9PROT</name>
<keyword evidence="3" id="KW-0479">Metal-binding</keyword>
<evidence type="ECO:0000256" key="3">
    <source>
        <dbReference type="ARBA" id="ARBA00022723"/>
    </source>
</evidence>
<organism evidence="9 10">
    <name type="scientific">Dongia sedimenti</name>
    <dbReference type="NCBI Taxonomy" id="3064282"/>
    <lineage>
        <taxon>Bacteria</taxon>
        <taxon>Pseudomonadati</taxon>
        <taxon>Pseudomonadota</taxon>
        <taxon>Alphaproteobacteria</taxon>
        <taxon>Rhodospirillales</taxon>
        <taxon>Dongiaceae</taxon>
        <taxon>Dongia</taxon>
    </lineage>
</organism>
<evidence type="ECO:0000259" key="8">
    <source>
        <dbReference type="Pfam" id="PF10150"/>
    </source>
</evidence>
<feature type="domain" description="RNA-binding protein AU-1/Ribonuclease E/G" evidence="8">
    <location>
        <begin position="110"/>
        <end position="300"/>
    </location>
</feature>
<dbReference type="InterPro" id="IPR019307">
    <property type="entry name" value="RNA-bd_AU-1/RNase_E/G"/>
</dbReference>
<keyword evidence="5" id="KW-0378">Hydrolase</keyword>
<keyword evidence="6" id="KW-0460">Magnesium</keyword>
<proteinExistence type="predicted"/>
<dbReference type="InterPro" id="IPR012340">
    <property type="entry name" value="NA-bd_OB-fold"/>
</dbReference>
<keyword evidence="4" id="KW-0255">Endonuclease</keyword>
<keyword evidence="2" id="KW-0540">Nuclease</keyword>
<comment type="cofactor">
    <cofactor evidence="1">
        <name>Mg(2+)</name>
        <dbReference type="ChEBI" id="CHEBI:18420"/>
    </cofactor>
</comment>
<dbReference type="PANTHER" id="PTHR30001">
    <property type="entry name" value="RIBONUCLEASE"/>
    <property type="match status" value="1"/>
</dbReference>
<dbReference type="SUPFAM" id="SSF50249">
    <property type="entry name" value="Nucleic acid-binding proteins"/>
    <property type="match status" value="1"/>
</dbReference>
<evidence type="ECO:0000256" key="4">
    <source>
        <dbReference type="ARBA" id="ARBA00022759"/>
    </source>
</evidence>
<evidence type="ECO:0000256" key="2">
    <source>
        <dbReference type="ARBA" id="ARBA00022722"/>
    </source>
</evidence>
<dbReference type="EMBL" id="JAUYVI010000003">
    <property type="protein sequence ID" value="MDQ7247767.1"/>
    <property type="molecule type" value="Genomic_DNA"/>
</dbReference>
<reference evidence="10" key="1">
    <citation type="submission" date="2023-08" db="EMBL/GenBank/DDBJ databases">
        <title>Rhodospirillaceae gen. nov., a novel taxon isolated from the Yangtze River Yuezi River estuary sludge.</title>
        <authorList>
            <person name="Ruan L."/>
        </authorList>
    </citation>
    <scope>NUCLEOTIDE SEQUENCE [LARGE SCALE GENOMIC DNA]</scope>
    <source>
        <strain evidence="10">R-7</strain>
    </source>
</reference>
<dbReference type="Proteomes" id="UP001230156">
    <property type="component" value="Unassembled WGS sequence"/>
</dbReference>
<keyword evidence="10" id="KW-1185">Reference proteome</keyword>
<gene>
    <name evidence="9" type="ORF">Q8A70_08820</name>
</gene>
<evidence type="ECO:0000256" key="1">
    <source>
        <dbReference type="ARBA" id="ARBA00001946"/>
    </source>
</evidence>
<evidence type="ECO:0000313" key="10">
    <source>
        <dbReference type="Proteomes" id="UP001230156"/>
    </source>
</evidence>
<evidence type="ECO:0000256" key="6">
    <source>
        <dbReference type="ARBA" id="ARBA00022842"/>
    </source>
</evidence>
<comment type="caution">
    <text evidence="9">The sequence shown here is derived from an EMBL/GenBank/DDBJ whole genome shotgun (WGS) entry which is preliminary data.</text>
</comment>
<dbReference type="PANTHER" id="PTHR30001:SF1">
    <property type="entry name" value="RIBONUCLEASE E_G-LIKE PROTEIN, CHLOROPLASTIC"/>
    <property type="match status" value="1"/>
</dbReference>